<reference evidence="3 4" key="1">
    <citation type="journal article" date="2018" name="IMA Fungus">
        <title>IMA Genome-F 9: Draft genome sequence of Annulohypoxylon stygium, Aspergillus mulundensis, Berkeleyomyces basicola (syn. Thielaviopsis basicola), Ceratocystis smalleyi, two Cercospora beticola strains, Coleophoma cylindrospora, Fusarium fracticaudum, Phialophora cf. hyalina, and Morchella septimelata.</title>
        <authorList>
            <person name="Wingfield B.D."/>
            <person name="Bills G.F."/>
            <person name="Dong Y."/>
            <person name="Huang W."/>
            <person name="Nel W.J."/>
            <person name="Swalarsk-Parry B.S."/>
            <person name="Vaghefi N."/>
            <person name="Wilken P.M."/>
            <person name="An Z."/>
            <person name="de Beer Z.W."/>
            <person name="De Vos L."/>
            <person name="Chen L."/>
            <person name="Duong T.A."/>
            <person name="Gao Y."/>
            <person name="Hammerbacher A."/>
            <person name="Kikkert J.R."/>
            <person name="Li Y."/>
            <person name="Li H."/>
            <person name="Li K."/>
            <person name="Li Q."/>
            <person name="Liu X."/>
            <person name="Ma X."/>
            <person name="Naidoo K."/>
            <person name="Pethybridge S.J."/>
            <person name="Sun J."/>
            <person name="Steenkamp E.T."/>
            <person name="van der Nest M.A."/>
            <person name="van Wyk S."/>
            <person name="Wingfield M.J."/>
            <person name="Xiong C."/>
            <person name="Yue Q."/>
            <person name="Zhang X."/>
        </authorList>
    </citation>
    <scope>NUCLEOTIDE SEQUENCE [LARGE SCALE GENOMIC DNA]</scope>
    <source>
        <strain evidence="3 4">BP5796</strain>
    </source>
</reference>
<accession>A0A3D8Q3Z8</accession>
<dbReference type="InterPro" id="IPR051601">
    <property type="entry name" value="Serine_prot/Carboxylest_S33"/>
</dbReference>
<evidence type="ECO:0000256" key="2">
    <source>
        <dbReference type="ARBA" id="ARBA00022801"/>
    </source>
</evidence>
<protein>
    <submittedName>
        <fullName evidence="3">Uncharacterized protein</fullName>
    </submittedName>
</protein>
<dbReference type="Proteomes" id="UP000256328">
    <property type="component" value="Unassembled WGS sequence"/>
</dbReference>
<evidence type="ECO:0000256" key="1">
    <source>
        <dbReference type="ARBA" id="ARBA00010088"/>
    </source>
</evidence>
<dbReference type="InterPro" id="IPR029058">
    <property type="entry name" value="AB_hydrolase_fold"/>
</dbReference>
<comment type="caution">
    <text evidence="3">The sequence shown here is derived from an EMBL/GenBank/DDBJ whole genome shotgun (WGS) entry which is preliminary data.</text>
</comment>
<keyword evidence="4" id="KW-1185">Reference proteome</keyword>
<evidence type="ECO:0000313" key="4">
    <source>
        <dbReference type="Proteomes" id="UP000256328"/>
    </source>
</evidence>
<dbReference type="PANTHER" id="PTHR43248:SF25">
    <property type="entry name" value="AB HYDROLASE-1 DOMAIN-CONTAINING PROTEIN-RELATED"/>
    <property type="match status" value="1"/>
</dbReference>
<sequence>MDIPKIKAKLPQSQPKRDCYSIVLGLALLLFIFKDVNSTLFTRIKSLNFFPAASSAAEEDFQWSNINATKYMNYTPCFGRYECALLDVPMDWNAPDSTPSRVSLAVMRLPAKVPVTDPRYGGPSGSGIRLLMLSGNETATVVDSELSVSDTMSRSEAKYFDIVSFDPRGVNNTYPHLKCFPGSFPSDVWGYQIEAEGIPGSSSVAISNAWARSKALAAGCSQDNEIIEHMNTVAVVADMVQIIEKHGEWRQKQANLWLSSKAGKIITSGKGIGDIYSREAIIERTKWRQGQEKLQYWGFSYGTVLGSTFASLHPDRSERVAIDGVVNTTDYYQAAWLTNLQDTDKIIDKFYEYCHLAGPGKCSLNTGNSTPADIEILIEDLLTRLQEDPISVQASMTRGPEIITYSDIMELIRVTLYKPFVKFAPMADLLADVVQDNGSAFADYKQQGRTPNCPLDQCKSSAPYADSCQPMTGSETMSGIMCSDGDDVSHHTKEQFQENVAALYNQSK</sequence>
<comment type="similarity">
    <text evidence="1">Belongs to the peptidase S33 family.</text>
</comment>
<evidence type="ECO:0000313" key="3">
    <source>
        <dbReference type="EMBL" id="RDW56368.1"/>
    </source>
</evidence>
<dbReference type="AlphaFoldDB" id="A0A3D8Q3Z8"/>
<dbReference type="OrthoDB" id="425534at2759"/>
<dbReference type="GO" id="GO:0016787">
    <property type="term" value="F:hydrolase activity"/>
    <property type="evidence" value="ECO:0007669"/>
    <property type="project" value="UniProtKB-KW"/>
</dbReference>
<organism evidence="3 4">
    <name type="scientific">Coleophoma crateriformis</name>
    <dbReference type="NCBI Taxonomy" id="565419"/>
    <lineage>
        <taxon>Eukaryota</taxon>
        <taxon>Fungi</taxon>
        <taxon>Dikarya</taxon>
        <taxon>Ascomycota</taxon>
        <taxon>Pezizomycotina</taxon>
        <taxon>Leotiomycetes</taxon>
        <taxon>Helotiales</taxon>
        <taxon>Dermateaceae</taxon>
        <taxon>Coleophoma</taxon>
    </lineage>
</organism>
<keyword evidence="2" id="KW-0378">Hydrolase</keyword>
<dbReference type="PANTHER" id="PTHR43248">
    <property type="entry name" value="2-SUCCINYL-6-HYDROXY-2,4-CYCLOHEXADIENE-1-CARBOXYLATE SYNTHASE"/>
    <property type="match status" value="1"/>
</dbReference>
<gene>
    <name evidence="3" type="ORF">BP5796_13243</name>
</gene>
<dbReference type="Gene3D" id="3.40.50.1820">
    <property type="entry name" value="alpha/beta hydrolase"/>
    <property type="match status" value="1"/>
</dbReference>
<proteinExistence type="inferred from homology"/>
<name>A0A3D8Q3Z8_9HELO</name>
<dbReference type="EMBL" id="PDLN01000029">
    <property type="protein sequence ID" value="RDW56368.1"/>
    <property type="molecule type" value="Genomic_DNA"/>
</dbReference>
<dbReference type="SUPFAM" id="SSF53474">
    <property type="entry name" value="alpha/beta-Hydrolases"/>
    <property type="match status" value="1"/>
</dbReference>